<dbReference type="Proteomes" id="UP001208689">
    <property type="component" value="Chromosome"/>
</dbReference>
<reference evidence="2" key="1">
    <citation type="submission" date="2022-09" db="EMBL/GenBank/DDBJ databases">
        <title>Actin cytoskeleton and complex cell architecture in an #Asgard archaeon.</title>
        <authorList>
            <person name="Ponce Toledo R.I."/>
            <person name="Schleper C."/>
            <person name="Rodrigues Oliveira T."/>
            <person name="Wollweber F."/>
            <person name="Xu J."/>
            <person name="Rittmann S."/>
            <person name="Klingl A."/>
            <person name="Pilhofer M."/>
        </authorList>
    </citation>
    <scope>NUCLEOTIDE SEQUENCE</scope>
    <source>
        <strain evidence="2">B-35</strain>
    </source>
</reference>
<proteinExistence type="predicted"/>
<evidence type="ECO:0000313" key="3">
    <source>
        <dbReference type="Proteomes" id="UP001208689"/>
    </source>
</evidence>
<sequence length="216" mass="24523">MARKKSKIKLKKNNTHSTLKAVSLSVFLTLLIVGAGGYFGLPYIFPNLTADLSKYDDNIENTDEGILLQSIMVESWDFAYIEDSSTTNYELVADMNLSISITAGSKIRAQFSTPYVLEIYDNMQGLLSFWLNLTVVGVKKKMAEIYHYSDIATGIYTRLSSFAYLEVFTDPLPQGTYEIRLEWISESDRAGDNILMFSRPSFFNYTRSLVVQEFKS</sequence>
<evidence type="ECO:0000256" key="1">
    <source>
        <dbReference type="SAM" id="Phobius"/>
    </source>
</evidence>
<keyword evidence="1" id="KW-1133">Transmembrane helix</keyword>
<dbReference type="EMBL" id="CP104013">
    <property type="protein sequence ID" value="UYP47004.1"/>
    <property type="molecule type" value="Genomic_DNA"/>
</dbReference>
<name>A0ABY6HU13_9ARCH</name>
<keyword evidence="3" id="KW-1185">Reference proteome</keyword>
<gene>
    <name evidence="2" type="ORF">NEF87_003289</name>
</gene>
<feature type="transmembrane region" description="Helical" evidence="1">
    <location>
        <begin position="21"/>
        <end position="45"/>
    </location>
</feature>
<evidence type="ECO:0000313" key="2">
    <source>
        <dbReference type="EMBL" id="UYP47004.1"/>
    </source>
</evidence>
<keyword evidence="1" id="KW-0812">Transmembrane</keyword>
<keyword evidence="1" id="KW-0472">Membrane</keyword>
<accession>A0ABY6HU13</accession>
<organism evidence="2 3">
    <name type="scientific">Candidatus Lokiarchaeum ossiferum</name>
    <dbReference type="NCBI Taxonomy" id="2951803"/>
    <lineage>
        <taxon>Archaea</taxon>
        <taxon>Promethearchaeati</taxon>
        <taxon>Promethearchaeota</taxon>
        <taxon>Promethearchaeia</taxon>
        <taxon>Promethearchaeales</taxon>
        <taxon>Promethearchaeaceae</taxon>
        <taxon>Candidatus Lokiarchaeum</taxon>
    </lineage>
</organism>
<protein>
    <submittedName>
        <fullName evidence="2">Uncharacterized protein</fullName>
    </submittedName>
</protein>